<proteinExistence type="predicted"/>
<evidence type="ECO:0000313" key="1">
    <source>
        <dbReference type="EMBL" id="MFM9330956.1"/>
    </source>
</evidence>
<dbReference type="EMBL" id="JBJURJ010000015">
    <property type="protein sequence ID" value="MFM9330956.1"/>
    <property type="molecule type" value="Genomic_DNA"/>
</dbReference>
<reference evidence="1" key="1">
    <citation type="submission" date="2024-12" db="EMBL/GenBank/DDBJ databases">
        <authorList>
            <person name="Wu N."/>
        </authorList>
    </citation>
    <scope>NUCLEOTIDE SEQUENCE</scope>
    <source>
        <strain evidence="1">P15</strain>
    </source>
</reference>
<evidence type="ECO:0000313" key="2">
    <source>
        <dbReference type="Proteomes" id="UP001631969"/>
    </source>
</evidence>
<dbReference type="Proteomes" id="UP001631969">
    <property type="component" value="Unassembled WGS sequence"/>
</dbReference>
<gene>
    <name evidence="1" type="ORF">ACI1P1_21930</name>
</gene>
<name>A0ACC7P3S0_9BACL</name>
<protein>
    <submittedName>
        <fullName evidence="1">AraC family transcriptional regulator</fullName>
    </submittedName>
</protein>
<keyword evidence="2" id="KW-1185">Reference proteome</keyword>
<comment type="caution">
    <text evidence="1">The sequence shown here is derived from an EMBL/GenBank/DDBJ whole genome shotgun (WGS) entry which is preliminary data.</text>
</comment>
<organism evidence="1 2">
    <name type="scientific">Paenibacillus mesotrionivorans</name>
    <dbReference type="NCBI Taxonomy" id="3160968"/>
    <lineage>
        <taxon>Bacteria</taxon>
        <taxon>Bacillati</taxon>
        <taxon>Bacillota</taxon>
        <taxon>Bacilli</taxon>
        <taxon>Bacillales</taxon>
        <taxon>Paenibacillaceae</taxon>
        <taxon>Paenibacillus</taxon>
    </lineage>
</organism>
<accession>A0ACC7P3S0</accession>
<sequence length="765" mass="87526">MKHPYKKSLAIILTISSIPGFIIAALVYWMGGSRLESELLHLHQLQIEQGARNMDQQLTNLEVMLSHWASDNQFDYTLAEVDFHKNYDRVRDITQTLLVMEGSNTLTKRVELSLVKPAAVLFDPQYSPISDDTYKRVYENLLKTDKLSYWTQWAFDPDHPGEKDLTLVQHIPGGSSQPFGALLLRLDSDKIASTLKSLMPYNEEESFLIQDSGDLYFSASGASAEAPLVKALREKIGEEPSKRSFFYDWQGVTYTVSYGTFSRIASNWTYVSASPVPSITLPVLFISKLIFLLSIIALVLAGLLSWFASHRIYSPVKRLARHLAGDQHMSYNKEDEFAVIEKRWSLLHEQSDEMRSRLSGQLPHVRESFLRQLIQGYYYAYSEDDLKRRMESFKWEIRDRQFVVFYMQLTGNTNGEGKFKFGDEGLATFAAVNIISELAGKHFEQHNAVNFHNLKAALLILAPHHEPLTGKLQAFSEELTQTFNQVLNMHVTMVVSQPVSWITEIPTAFEGARQLAAFRNILSGNQVIYMDGRTGTPADDEVQYPLVLEKELIQALQSGQEELTCELLESFLTALTMEGAKEIEVQLGMLQLLGSIQHAVMASGIQPSRLFKGVNLYESLSQIREPRLMLEWFREKIVKPYLQEIVRRTDVQTKRAAEQAVDYIRQYYMKDISPESCAEHTGTTLFFLSRAFKQVTGKYFLDYLMEVRMNKAKELLRDTDLLISEVAEQSGFQHSNFHRIFKKMEGMNPTQYKEFSRGKALEADE</sequence>